<feature type="binding site" evidence="8">
    <location>
        <position position="66"/>
    </location>
    <ligand>
        <name>Zn(2+)</name>
        <dbReference type="ChEBI" id="CHEBI:29105"/>
    </ligand>
</feature>
<evidence type="ECO:0000256" key="8">
    <source>
        <dbReference type="PROSITE-ProRule" id="PRU01263"/>
    </source>
</evidence>
<evidence type="ECO:0000256" key="4">
    <source>
        <dbReference type="ARBA" id="ARBA00022771"/>
    </source>
</evidence>
<feature type="binding site" evidence="8">
    <location>
        <position position="17"/>
    </location>
    <ligand>
        <name>Zn(2+)</name>
        <dbReference type="ChEBI" id="CHEBI:29105"/>
    </ligand>
</feature>
<reference evidence="12" key="1">
    <citation type="submission" date="2022-01" db="EMBL/GenBank/DDBJ databases">
        <authorList>
            <person name="King R."/>
        </authorList>
    </citation>
    <scope>NUCLEOTIDE SEQUENCE</scope>
</reference>
<dbReference type="PROSITE" id="PS00028">
    <property type="entry name" value="ZINC_FINGER_C2H2_1"/>
    <property type="match status" value="10"/>
</dbReference>
<dbReference type="EMBL" id="OU896711">
    <property type="protein sequence ID" value="CAH1171139.1"/>
    <property type="molecule type" value="Genomic_DNA"/>
</dbReference>
<keyword evidence="5 8" id="KW-0862">Zinc</keyword>
<evidence type="ECO:0000313" key="13">
    <source>
        <dbReference type="Proteomes" id="UP001153737"/>
    </source>
</evidence>
<evidence type="ECO:0000256" key="2">
    <source>
        <dbReference type="ARBA" id="ARBA00022723"/>
    </source>
</evidence>
<dbReference type="AlphaFoldDB" id="A0A9P0DRX2"/>
<dbReference type="SUPFAM" id="SSF57716">
    <property type="entry name" value="Glucocorticoid receptor-like (DNA-binding domain)"/>
    <property type="match status" value="1"/>
</dbReference>
<feature type="binding site" evidence="8">
    <location>
        <position position="69"/>
    </location>
    <ligand>
        <name>Zn(2+)</name>
        <dbReference type="ChEBI" id="CHEBI:29105"/>
    </ligand>
</feature>
<evidence type="ECO:0000256" key="6">
    <source>
        <dbReference type="ARBA" id="ARBA00023242"/>
    </source>
</evidence>
<feature type="domain" description="C2H2-type" evidence="10">
    <location>
        <begin position="372"/>
        <end position="399"/>
    </location>
</feature>
<dbReference type="GO" id="GO:0005634">
    <property type="term" value="C:nucleus"/>
    <property type="evidence" value="ECO:0007669"/>
    <property type="project" value="UniProtKB-SubCell"/>
</dbReference>
<feature type="compositionally biased region" description="Acidic residues" evidence="9">
    <location>
        <begin position="516"/>
        <end position="544"/>
    </location>
</feature>
<dbReference type="SMART" id="SM00355">
    <property type="entry name" value="ZnF_C2H2"/>
    <property type="match status" value="10"/>
</dbReference>
<keyword evidence="2 8" id="KW-0479">Metal-binding</keyword>
<feature type="domain" description="C2H2-type" evidence="10">
    <location>
        <begin position="409"/>
        <end position="432"/>
    </location>
</feature>
<feature type="domain" description="C2H2-type" evidence="10">
    <location>
        <begin position="286"/>
        <end position="315"/>
    </location>
</feature>
<feature type="domain" description="C2H2-type" evidence="10">
    <location>
        <begin position="464"/>
        <end position="491"/>
    </location>
</feature>
<comment type="subcellular location">
    <subcellularLocation>
        <location evidence="1">Nucleus</location>
    </subcellularLocation>
</comment>
<evidence type="ECO:0000256" key="5">
    <source>
        <dbReference type="ARBA" id="ARBA00022833"/>
    </source>
</evidence>
<dbReference type="PANTHER" id="PTHR24381">
    <property type="entry name" value="ZINC FINGER PROTEIN"/>
    <property type="match status" value="1"/>
</dbReference>
<sequence>MEDRSTILSQMKICRFCFSENESELSSIHGKVFLDGDTRCIPLPLQIMACVAIEVFNNDGMPQMICKTCRNLTMKAYTFKLNCKKVDDAFKLFIATGQLSKPYIDAVTEMNVPRQEKTHINEMVRKIQAHKDAFEDNTNLNTIENEIEIHVSKNIEQVELDEQEYEEGIRGDEDEEYTLVDLDSINKNKEKVAEEEPIKNCFSCPHCSKSFRLKQLLDLHITNHDRERSFECELCSRKFFNKYDLQKHEDSHNPEKNHICVVCNKSFSRYALLARHEKVHSDAPRYACTVSQCDKTFLTKEYLNAHLENHTKKRPYTCKICSKSFVFKQGLERHEVSHQASKPHKCNYCEASFTSSIKLARHITSHAGLRPYPCKQCGRTFLLSHHLTRHMRSHFASKTSSPESLIGLYKCDICSMSFRRKDSLINHSAIHSMVNLRCVICNTVFETANMVKEHITTHLTGLPFPCEKCDYSFESADQLEEHELKHAEMEYEDQIEKEVISEAHRKGGQKNVGSAADDDEEDDEELDAVEEDEEQFEGEDEYENEDVRQYTITDIDNSEIIPTSQLVQQQQQQQQRQNQVQQVEMKRQQQQHIQKGVQEESNEEHFEMDYMKNEIHSEEEMEMHEPENDNAEYADQVVQQQPLKPIVRQEGTKMYQGRATERRPHIVNEEISVRQSSLTIPETPIEIDAATTLQSTVNRKIGDKVVKVQKFILTKDEMKAMAKQGILRMKGGQVVLKSPGQAILNATLKPVHKNDIESLLDLKAANKAPVRRYRKRKEATIFSEEDLTSNPMDM</sequence>
<dbReference type="SUPFAM" id="SSF57667">
    <property type="entry name" value="beta-beta-alpha zinc fingers"/>
    <property type="match status" value="5"/>
</dbReference>
<accession>A0A9P0DRX2</accession>
<dbReference type="InterPro" id="IPR036236">
    <property type="entry name" value="Znf_C2H2_sf"/>
</dbReference>
<evidence type="ECO:0000259" key="10">
    <source>
        <dbReference type="PROSITE" id="PS50157"/>
    </source>
</evidence>
<dbReference type="GO" id="GO:0000981">
    <property type="term" value="F:DNA-binding transcription factor activity, RNA polymerase II-specific"/>
    <property type="evidence" value="ECO:0007669"/>
    <property type="project" value="TreeGrafter"/>
</dbReference>
<dbReference type="Proteomes" id="UP001153737">
    <property type="component" value="Chromosome 5"/>
</dbReference>
<dbReference type="InterPro" id="IPR013087">
    <property type="entry name" value="Znf_C2H2_type"/>
</dbReference>
<feature type="domain" description="C2H2-type" evidence="10">
    <location>
        <begin position="230"/>
        <end position="257"/>
    </location>
</feature>
<evidence type="ECO:0000259" key="11">
    <source>
        <dbReference type="PROSITE" id="PS51915"/>
    </source>
</evidence>
<dbReference type="PROSITE" id="PS50157">
    <property type="entry name" value="ZINC_FINGER_C2H2_2"/>
    <property type="match status" value="9"/>
</dbReference>
<dbReference type="Pfam" id="PF00096">
    <property type="entry name" value="zf-C2H2"/>
    <property type="match status" value="7"/>
</dbReference>
<dbReference type="InterPro" id="IPR012934">
    <property type="entry name" value="Znf_AD"/>
</dbReference>
<evidence type="ECO:0000313" key="12">
    <source>
        <dbReference type="EMBL" id="CAH1171139.1"/>
    </source>
</evidence>
<evidence type="ECO:0000256" key="7">
    <source>
        <dbReference type="PROSITE-ProRule" id="PRU00042"/>
    </source>
</evidence>
<dbReference type="Pfam" id="PF07776">
    <property type="entry name" value="zf-AD"/>
    <property type="match status" value="1"/>
</dbReference>
<evidence type="ECO:0008006" key="14">
    <source>
        <dbReference type="Google" id="ProtNLM"/>
    </source>
</evidence>
<proteinExistence type="predicted"/>
<feature type="domain" description="C2H2-type" evidence="10">
    <location>
        <begin position="344"/>
        <end position="371"/>
    </location>
</feature>
<dbReference type="OrthoDB" id="6077919at2759"/>
<feature type="region of interest" description="Disordered" evidence="9">
    <location>
        <begin position="502"/>
        <end position="546"/>
    </location>
</feature>
<keyword evidence="13" id="KW-1185">Reference proteome</keyword>
<dbReference type="Gene3D" id="3.30.160.60">
    <property type="entry name" value="Classic Zinc Finger"/>
    <property type="match status" value="8"/>
</dbReference>
<dbReference type="SMART" id="SM00868">
    <property type="entry name" value="zf-AD"/>
    <property type="match status" value="1"/>
</dbReference>
<evidence type="ECO:0000256" key="3">
    <source>
        <dbReference type="ARBA" id="ARBA00022737"/>
    </source>
</evidence>
<keyword evidence="4 7" id="KW-0863">Zinc-finger</keyword>
<keyword evidence="3" id="KW-0677">Repeat</keyword>
<dbReference type="GO" id="GO:0000977">
    <property type="term" value="F:RNA polymerase II transcription regulatory region sequence-specific DNA binding"/>
    <property type="evidence" value="ECO:0007669"/>
    <property type="project" value="TreeGrafter"/>
</dbReference>
<evidence type="ECO:0000256" key="1">
    <source>
        <dbReference type="ARBA" id="ARBA00004123"/>
    </source>
</evidence>
<dbReference type="PROSITE" id="PS51915">
    <property type="entry name" value="ZAD"/>
    <property type="match status" value="1"/>
</dbReference>
<dbReference type="FunFam" id="3.30.160.60:FF:000446">
    <property type="entry name" value="Zinc finger protein"/>
    <property type="match status" value="2"/>
</dbReference>
<feature type="domain" description="C2H2-type" evidence="10">
    <location>
        <begin position="202"/>
        <end position="229"/>
    </location>
</feature>
<evidence type="ECO:0000256" key="9">
    <source>
        <dbReference type="SAM" id="MobiDB-lite"/>
    </source>
</evidence>
<gene>
    <name evidence="12" type="ORF">PHAECO_LOCUS9252</name>
</gene>
<dbReference type="PANTHER" id="PTHR24381:SF393">
    <property type="entry name" value="CHROMATIN-LINKED ADAPTOR FOR MSL PROTEINS, ISOFORM B"/>
    <property type="match status" value="1"/>
</dbReference>
<name>A0A9P0DRX2_PHACE</name>
<protein>
    <recommendedName>
        <fullName evidence="14">Zinc finger protein</fullName>
    </recommendedName>
</protein>
<feature type="domain" description="C2H2-type" evidence="10">
    <location>
        <begin position="316"/>
        <end position="343"/>
    </location>
</feature>
<feature type="binding site" evidence="8">
    <location>
        <position position="14"/>
    </location>
    <ligand>
        <name>Zn(2+)</name>
        <dbReference type="ChEBI" id="CHEBI:29105"/>
    </ligand>
</feature>
<dbReference type="GO" id="GO:0008270">
    <property type="term" value="F:zinc ion binding"/>
    <property type="evidence" value="ECO:0007669"/>
    <property type="project" value="UniProtKB-UniRule"/>
</dbReference>
<organism evidence="12 13">
    <name type="scientific">Phaedon cochleariae</name>
    <name type="common">Mustard beetle</name>
    <dbReference type="NCBI Taxonomy" id="80249"/>
    <lineage>
        <taxon>Eukaryota</taxon>
        <taxon>Metazoa</taxon>
        <taxon>Ecdysozoa</taxon>
        <taxon>Arthropoda</taxon>
        <taxon>Hexapoda</taxon>
        <taxon>Insecta</taxon>
        <taxon>Pterygota</taxon>
        <taxon>Neoptera</taxon>
        <taxon>Endopterygota</taxon>
        <taxon>Coleoptera</taxon>
        <taxon>Polyphaga</taxon>
        <taxon>Cucujiformia</taxon>
        <taxon>Chrysomeloidea</taxon>
        <taxon>Chrysomelidae</taxon>
        <taxon>Chrysomelinae</taxon>
        <taxon>Chrysomelini</taxon>
        <taxon>Phaedon</taxon>
    </lineage>
</organism>
<keyword evidence="6" id="KW-0539">Nucleus</keyword>
<reference evidence="12" key="2">
    <citation type="submission" date="2022-10" db="EMBL/GenBank/DDBJ databases">
        <authorList>
            <consortium name="ENA_rothamsted_submissions"/>
            <consortium name="culmorum"/>
            <person name="King R."/>
        </authorList>
    </citation>
    <scope>NUCLEOTIDE SEQUENCE</scope>
</reference>
<feature type="domain" description="C2H2-type" evidence="10">
    <location>
        <begin position="258"/>
        <end position="285"/>
    </location>
</feature>
<feature type="domain" description="ZAD" evidence="11">
    <location>
        <begin position="12"/>
        <end position="93"/>
    </location>
</feature>
<dbReference type="Gene3D" id="3.40.1800.20">
    <property type="match status" value="1"/>
</dbReference>